<geneLocation type="plasmid" evidence="2 3">
    <name>unnamed3</name>
</geneLocation>
<keyword evidence="3" id="KW-1185">Reference proteome</keyword>
<keyword evidence="1" id="KW-1133">Transmembrane helix</keyword>
<proteinExistence type="predicted"/>
<dbReference type="KEGG" id="haad:MW046_17930"/>
<dbReference type="AlphaFoldDB" id="A0A8U0A6Y1"/>
<keyword evidence="2" id="KW-0614">Plasmid</keyword>
<accession>A0A8U0A6Y1</accession>
<keyword evidence="1" id="KW-0812">Transmembrane</keyword>
<dbReference type="GeneID" id="71929967"/>
<sequence length="79" mass="8284">MVLYTDEDSSDELSSVAASAATRDLIWRSGCRLAPIVGGWLMSSLGIWGFYRSGLAAISGGLTFLCAVVHAYGRGVLTG</sequence>
<organism evidence="2 3">
    <name type="scientific">Halocatena salina</name>
    <dbReference type="NCBI Taxonomy" id="2934340"/>
    <lineage>
        <taxon>Archaea</taxon>
        <taxon>Methanobacteriati</taxon>
        <taxon>Methanobacteriota</taxon>
        <taxon>Stenosarchaea group</taxon>
        <taxon>Halobacteria</taxon>
        <taxon>Halobacteriales</taxon>
        <taxon>Natronomonadaceae</taxon>
        <taxon>Halocatena</taxon>
    </lineage>
</organism>
<protein>
    <submittedName>
        <fullName evidence="2">Uncharacterized protein</fullName>
    </submittedName>
</protein>
<dbReference type="Proteomes" id="UP000831768">
    <property type="component" value="Plasmid unnamed3"/>
</dbReference>
<evidence type="ECO:0000313" key="2">
    <source>
        <dbReference type="EMBL" id="UPM44940.1"/>
    </source>
</evidence>
<feature type="transmembrane region" description="Helical" evidence="1">
    <location>
        <begin position="57"/>
        <end position="77"/>
    </location>
</feature>
<name>A0A8U0A6Y1_9EURY</name>
<reference evidence="2" key="1">
    <citation type="submission" date="2022-04" db="EMBL/GenBank/DDBJ databases">
        <title>Halocatena sp. nov., isolated from a salt lake.</title>
        <authorList>
            <person name="Cui H.-L."/>
        </authorList>
    </citation>
    <scope>NUCLEOTIDE SEQUENCE</scope>
    <source>
        <strain evidence="2">AD-1</strain>
        <plasmid evidence="2">unnamed3</plasmid>
    </source>
</reference>
<keyword evidence="1" id="KW-0472">Membrane</keyword>
<dbReference type="EMBL" id="CP096022">
    <property type="protein sequence ID" value="UPM44940.1"/>
    <property type="molecule type" value="Genomic_DNA"/>
</dbReference>
<dbReference type="RefSeq" id="WP_247995594.1">
    <property type="nucleotide sequence ID" value="NZ_CP096022.1"/>
</dbReference>
<feature type="transmembrane region" description="Helical" evidence="1">
    <location>
        <begin position="33"/>
        <end position="51"/>
    </location>
</feature>
<gene>
    <name evidence="2" type="ORF">MW046_17930</name>
</gene>
<evidence type="ECO:0000313" key="3">
    <source>
        <dbReference type="Proteomes" id="UP000831768"/>
    </source>
</evidence>
<evidence type="ECO:0000256" key="1">
    <source>
        <dbReference type="SAM" id="Phobius"/>
    </source>
</evidence>